<dbReference type="RefSeq" id="WP_194019729.1">
    <property type="nucleotide sequence ID" value="NZ_JADEVV010000022.1"/>
</dbReference>
<feature type="domain" description="Methyltransferase type 11" evidence="1">
    <location>
        <begin position="47"/>
        <end position="146"/>
    </location>
</feature>
<dbReference type="Pfam" id="PF08241">
    <property type="entry name" value="Methyltransf_11"/>
    <property type="match status" value="1"/>
</dbReference>
<dbReference type="InterPro" id="IPR013216">
    <property type="entry name" value="Methyltransf_11"/>
</dbReference>
<keyword evidence="3" id="KW-1185">Reference proteome</keyword>
<accession>A0ABR9VT33</accession>
<dbReference type="GO" id="GO:0032259">
    <property type="term" value="P:methylation"/>
    <property type="evidence" value="ECO:0007669"/>
    <property type="project" value="UniProtKB-KW"/>
</dbReference>
<dbReference type="PANTHER" id="PTHR43591">
    <property type="entry name" value="METHYLTRANSFERASE"/>
    <property type="match status" value="1"/>
</dbReference>
<dbReference type="PANTHER" id="PTHR43591:SF24">
    <property type="entry name" value="2-METHOXY-6-POLYPRENYL-1,4-BENZOQUINOL METHYLASE, MITOCHONDRIAL"/>
    <property type="match status" value="1"/>
</dbReference>
<dbReference type="SUPFAM" id="SSF53335">
    <property type="entry name" value="S-adenosyl-L-methionine-dependent methyltransferases"/>
    <property type="match status" value="1"/>
</dbReference>
<gene>
    <name evidence="2" type="ORF">IQ217_09355</name>
</gene>
<dbReference type="Proteomes" id="UP000658720">
    <property type="component" value="Unassembled WGS sequence"/>
</dbReference>
<dbReference type="EMBL" id="JADEVV010000022">
    <property type="protein sequence ID" value="MBE9254043.1"/>
    <property type="molecule type" value="Genomic_DNA"/>
</dbReference>
<reference evidence="2 3" key="1">
    <citation type="submission" date="2020-10" db="EMBL/GenBank/DDBJ databases">
        <authorList>
            <person name="Castelo-Branco R."/>
            <person name="Eusebio N."/>
            <person name="Adriana R."/>
            <person name="Vieira A."/>
            <person name="Brugerolle De Fraissinette N."/>
            <person name="Rezende De Castro R."/>
            <person name="Schneider M.P."/>
            <person name="Vasconcelos V."/>
            <person name="Leao P.N."/>
        </authorList>
    </citation>
    <scope>NUCLEOTIDE SEQUENCE [LARGE SCALE GENOMIC DNA]</scope>
    <source>
        <strain evidence="2 3">LEGE 00031</strain>
    </source>
</reference>
<dbReference type="Gene3D" id="3.40.50.150">
    <property type="entry name" value="Vaccinia Virus protein VP39"/>
    <property type="match status" value="1"/>
</dbReference>
<name>A0ABR9VT33_9SYNC</name>
<sequence length="233" mass="26016">MLERILEPEVMDTEAEAMDYDAMDFQAVNLAFAQRACQLGPTKATVLDAGTGTARIPILLAQLRPAWQITAIDFARSMLAIAKENVVAAGCETQICLEFVDAKRLPYANGSFDGVIANSLCHHLPKPLDFLREVKRVLKPHGFLLIRDLIRPESPEKLAALVTAIGSDYNDQQRKLFADSLQASLTMTEVQAYLQHLGWVDDEDTDFGLHLYQSSDRHWTMEKAFQNRPIAGN</sequence>
<evidence type="ECO:0000313" key="3">
    <source>
        <dbReference type="Proteomes" id="UP000658720"/>
    </source>
</evidence>
<organism evidence="2 3">
    <name type="scientific">Synechocystis salina LEGE 00031</name>
    <dbReference type="NCBI Taxonomy" id="1828736"/>
    <lineage>
        <taxon>Bacteria</taxon>
        <taxon>Bacillati</taxon>
        <taxon>Cyanobacteriota</taxon>
        <taxon>Cyanophyceae</taxon>
        <taxon>Synechococcales</taxon>
        <taxon>Merismopediaceae</taxon>
        <taxon>Synechocystis</taxon>
    </lineage>
</organism>
<dbReference type="CDD" id="cd02440">
    <property type="entry name" value="AdoMet_MTases"/>
    <property type="match status" value="1"/>
</dbReference>
<proteinExistence type="predicted"/>
<dbReference type="GO" id="GO:0008168">
    <property type="term" value="F:methyltransferase activity"/>
    <property type="evidence" value="ECO:0007669"/>
    <property type="project" value="UniProtKB-KW"/>
</dbReference>
<keyword evidence="2" id="KW-0489">Methyltransferase</keyword>
<keyword evidence="2" id="KW-0808">Transferase</keyword>
<dbReference type="InterPro" id="IPR029063">
    <property type="entry name" value="SAM-dependent_MTases_sf"/>
</dbReference>
<evidence type="ECO:0000259" key="1">
    <source>
        <dbReference type="Pfam" id="PF08241"/>
    </source>
</evidence>
<evidence type="ECO:0000313" key="2">
    <source>
        <dbReference type="EMBL" id="MBE9254043.1"/>
    </source>
</evidence>
<protein>
    <submittedName>
        <fullName evidence="2">Class I SAM-dependent methyltransferase</fullName>
    </submittedName>
</protein>
<comment type="caution">
    <text evidence="2">The sequence shown here is derived from an EMBL/GenBank/DDBJ whole genome shotgun (WGS) entry which is preliminary data.</text>
</comment>